<evidence type="ECO:0000256" key="6">
    <source>
        <dbReference type="PROSITE-ProRule" id="PRU00076"/>
    </source>
</evidence>
<dbReference type="FunFam" id="2.10.25.10:FF:000255">
    <property type="entry name" value="Sushi, nidogen and EGF-like domains 1"/>
    <property type="match status" value="1"/>
</dbReference>
<evidence type="ECO:0000256" key="2">
    <source>
        <dbReference type="ARBA" id="ARBA00022729"/>
    </source>
</evidence>
<feature type="chain" id="PRO_5038007966" description="EGF-like domain-containing protein" evidence="7">
    <location>
        <begin position="26"/>
        <end position="143"/>
    </location>
</feature>
<evidence type="ECO:0000256" key="4">
    <source>
        <dbReference type="ARBA" id="ARBA00023157"/>
    </source>
</evidence>
<dbReference type="PROSITE" id="PS00022">
    <property type="entry name" value="EGF_1"/>
    <property type="match status" value="1"/>
</dbReference>
<keyword evidence="3" id="KW-0677">Repeat</keyword>
<dbReference type="GeneID" id="119739650"/>
<name>A0A914B452_PATMI</name>
<dbReference type="RefSeq" id="XP_038070589.1">
    <property type="nucleotide sequence ID" value="XM_038214661.1"/>
</dbReference>
<keyword evidence="10" id="KW-1185">Reference proteome</keyword>
<reference evidence="9" key="1">
    <citation type="submission" date="2022-11" db="UniProtKB">
        <authorList>
            <consortium name="EnsemblMetazoa"/>
        </authorList>
    </citation>
    <scope>IDENTIFICATION</scope>
</reference>
<dbReference type="PROSITE" id="PS51257">
    <property type="entry name" value="PROKAR_LIPOPROTEIN"/>
    <property type="match status" value="1"/>
</dbReference>
<comment type="caution">
    <text evidence="6">Lacks conserved residue(s) required for the propagation of feature annotation.</text>
</comment>
<dbReference type="OrthoDB" id="9753149at2759"/>
<evidence type="ECO:0000256" key="3">
    <source>
        <dbReference type="ARBA" id="ARBA00022737"/>
    </source>
</evidence>
<feature type="domain" description="EGF-like" evidence="8">
    <location>
        <begin position="72"/>
        <end position="108"/>
    </location>
</feature>
<dbReference type="SUPFAM" id="SSF57196">
    <property type="entry name" value="EGF/Laminin"/>
    <property type="match status" value="1"/>
</dbReference>
<evidence type="ECO:0000256" key="5">
    <source>
        <dbReference type="ARBA" id="ARBA00023180"/>
    </source>
</evidence>
<feature type="disulfide bond" evidence="6">
    <location>
        <begin position="98"/>
        <end position="107"/>
    </location>
</feature>
<evidence type="ECO:0000256" key="1">
    <source>
        <dbReference type="ARBA" id="ARBA00022536"/>
    </source>
</evidence>
<keyword evidence="1 6" id="KW-0245">EGF-like domain</keyword>
<keyword evidence="4 6" id="KW-1015">Disulfide bond</keyword>
<keyword evidence="2 7" id="KW-0732">Signal</keyword>
<dbReference type="EnsemblMetazoa" id="XM_038214661.1">
    <property type="protein sequence ID" value="XP_038070589.1"/>
    <property type="gene ID" value="LOC119739650"/>
</dbReference>
<dbReference type="Proteomes" id="UP000887568">
    <property type="component" value="Unplaced"/>
</dbReference>
<dbReference type="CDD" id="cd00054">
    <property type="entry name" value="EGF_CA"/>
    <property type="match status" value="1"/>
</dbReference>
<evidence type="ECO:0000313" key="9">
    <source>
        <dbReference type="EnsemblMetazoa" id="XP_038070589.1"/>
    </source>
</evidence>
<proteinExistence type="predicted"/>
<sequence>MKVLSAVLVLVSAAAILQYNTAAAACDVCGSCLNCGDHGYCAVSFGTAVCYCDAGWRGTLCNELDPNQIPIVSSPCDPNPCQNSGHCNPHDDGYICTCMAFFTGTNCVETTTLNPCELAAQVADPCPGRQCVWFQGGGHYCSS</sequence>
<evidence type="ECO:0000313" key="10">
    <source>
        <dbReference type="Proteomes" id="UP000887568"/>
    </source>
</evidence>
<organism evidence="9 10">
    <name type="scientific">Patiria miniata</name>
    <name type="common">Bat star</name>
    <name type="synonym">Asterina miniata</name>
    <dbReference type="NCBI Taxonomy" id="46514"/>
    <lineage>
        <taxon>Eukaryota</taxon>
        <taxon>Metazoa</taxon>
        <taxon>Echinodermata</taxon>
        <taxon>Eleutherozoa</taxon>
        <taxon>Asterozoa</taxon>
        <taxon>Asteroidea</taxon>
        <taxon>Valvatacea</taxon>
        <taxon>Valvatida</taxon>
        <taxon>Asterinidae</taxon>
        <taxon>Patiria</taxon>
    </lineage>
</organism>
<keyword evidence="5" id="KW-0325">Glycoprotein</keyword>
<dbReference type="SMART" id="SM00181">
    <property type="entry name" value="EGF"/>
    <property type="match status" value="2"/>
</dbReference>
<accession>A0A914B452</accession>
<protein>
    <recommendedName>
        <fullName evidence="8">EGF-like domain-containing protein</fullName>
    </recommendedName>
</protein>
<dbReference type="PROSITE" id="PS50026">
    <property type="entry name" value="EGF_3"/>
    <property type="match status" value="1"/>
</dbReference>
<evidence type="ECO:0000259" key="8">
    <source>
        <dbReference type="PROSITE" id="PS50026"/>
    </source>
</evidence>
<dbReference type="InterPro" id="IPR000742">
    <property type="entry name" value="EGF"/>
</dbReference>
<feature type="signal peptide" evidence="7">
    <location>
        <begin position="1"/>
        <end position="25"/>
    </location>
</feature>
<dbReference type="AlphaFoldDB" id="A0A914B452"/>
<dbReference type="Gene3D" id="2.10.25.10">
    <property type="entry name" value="Laminin"/>
    <property type="match status" value="1"/>
</dbReference>
<evidence type="ECO:0000256" key="7">
    <source>
        <dbReference type="SAM" id="SignalP"/>
    </source>
</evidence>